<dbReference type="SUPFAM" id="SSF102114">
    <property type="entry name" value="Radical SAM enzymes"/>
    <property type="match status" value="1"/>
</dbReference>
<dbReference type="InterPro" id="IPR007197">
    <property type="entry name" value="rSAM"/>
</dbReference>
<keyword evidence="5" id="KW-0411">Iron-sulfur</keyword>
<evidence type="ECO:0000256" key="1">
    <source>
        <dbReference type="ARBA" id="ARBA00001966"/>
    </source>
</evidence>
<dbReference type="InterPro" id="IPR058240">
    <property type="entry name" value="rSAM_sf"/>
</dbReference>
<dbReference type="Pfam" id="PF04055">
    <property type="entry name" value="Radical_SAM"/>
    <property type="match status" value="1"/>
</dbReference>
<evidence type="ECO:0000256" key="3">
    <source>
        <dbReference type="ARBA" id="ARBA00022723"/>
    </source>
</evidence>
<dbReference type="PANTHER" id="PTHR43288:SF1">
    <property type="entry name" value="GLYCYL-RADICAL ENZYME ACTIVATING ENZYME MJ0021-RELATED"/>
    <property type="match status" value="1"/>
</dbReference>
<dbReference type="Proteomes" id="UP000650477">
    <property type="component" value="Unassembled WGS sequence"/>
</dbReference>
<comment type="cofactor">
    <cofactor evidence="1">
        <name>[4Fe-4S] cluster</name>
        <dbReference type="ChEBI" id="CHEBI:49883"/>
    </cofactor>
</comment>
<evidence type="ECO:0000313" key="7">
    <source>
        <dbReference type="Proteomes" id="UP000650477"/>
    </source>
</evidence>
<organism evidence="6 7">
    <name type="scientific">Morganella morganii</name>
    <name type="common">Proteus morganii</name>
    <dbReference type="NCBI Taxonomy" id="582"/>
    <lineage>
        <taxon>Bacteria</taxon>
        <taxon>Pseudomonadati</taxon>
        <taxon>Pseudomonadota</taxon>
        <taxon>Gammaproteobacteria</taxon>
        <taxon>Enterobacterales</taxon>
        <taxon>Morganellaceae</taxon>
        <taxon>Morganella</taxon>
    </lineage>
</organism>
<dbReference type="Gene3D" id="3.20.20.70">
    <property type="entry name" value="Aldolase class I"/>
    <property type="match status" value="1"/>
</dbReference>
<keyword evidence="2" id="KW-0949">S-adenosyl-L-methionine</keyword>
<dbReference type="EMBL" id="PKLF01000001">
    <property type="protein sequence ID" value="MBE8610968.1"/>
    <property type="molecule type" value="Genomic_DNA"/>
</dbReference>
<gene>
    <name evidence="6" type="ORF">CYG68_00805</name>
</gene>
<evidence type="ECO:0000256" key="5">
    <source>
        <dbReference type="ARBA" id="ARBA00023014"/>
    </source>
</evidence>
<sequence>MIYPLTEQTPVLQHNAALQRYVRRYADIEKQTQQAIAQYGLSFESPYRRQAETDALRLEVKALGAVFANNGKSIHSRWLSSACVQCRTGEGSYTTFLSLKCHRDCYFCFNPNQENYDGFQNEMRDAIGEVNAIAAEGYPLTHIALTGGEPLLFRQESIRFFETVQAKLPGVHTRLYTAGDPLDRNTALALAKAGLKEVRFSIKIDDPPEKIEKVLSRIALAREIFPDVMVEMPVIPGSEEQMYDLLLKLDAIGVDGINLLEFCFPLTNSPAYQERGFALKNPPYEVYYNYWYAGGLAVADSELACLRVLKFALGNQLSVGVHYCSLENKHTGQVYQSNAFISAEPYYLFSSRDYFFKSAKVFGEDCAAVAAALRKAGVPFREDLLHGFLQFSPESIMRLTDIPELPVLLTSHIAEADEQGNPLIKEVRVEFTTPAEFSPDDIHGGMCEQ</sequence>
<dbReference type="GO" id="GO:0046872">
    <property type="term" value="F:metal ion binding"/>
    <property type="evidence" value="ECO:0007669"/>
    <property type="project" value="UniProtKB-KW"/>
</dbReference>
<dbReference type="InterPro" id="IPR006638">
    <property type="entry name" value="Elp3/MiaA/NifB-like_rSAM"/>
</dbReference>
<protein>
    <submittedName>
        <fullName evidence="6">Radical SAM protein</fullName>
    </submittedName>
</protein>
<keyword evidence="4" id="KW-0408">Iron</keyword>
<reference evidence="6" key="1">
    <citation type="submission" date="2017-12" db="EMBL/GenBank/DDBJ databases">
        <title>Genome sequencing and analysis.</title>
        <authorList>
            <person name="Huang Y.-T."/>
        </authorList>
    </citation>
    <scope>NUCLEOTIDE SEQUENCE</scope>
    <source>
        <strain evidence="6">VGH116</strain>
    </source>
</reference>
<dbReference type="SFLD" id="SFLDS00029">
    <property type="entry name" value="Radical_SAM"/>
    <property type="match status" value="1"/>
</dbReference>
<dbReference type="InterPro" id="IPR013785">
    <property type="entry name" value="Aldolase_TIM"/>
</dbReference>
<evidence type="ECO:0000313" key="6">
    <source>
        <dbReference type="EMBL" id="MBE8610968.1"/>
    </source>
</evidence>
<name>A0A2C5T5S0_MORMO</name>
<dbReference type="SMART" id="SM00729">
    <property type="entry name" value="Elp3"/>
    <property type="match status" value="1"/>
</dbReference>
<keyword evidence="3" id="KW-0479">Metal-binding</keyword>
<dbReference type="GO" id="GO:0051536">
    <property type="term" value="F:iron-sulfur cluster binding"/>
    <property type="evidence" value="ECO:0007669"/>
    <property type="project" value="UniProtKB-KW"/>
</dbReference>
<dbReference type="AlphaFoldDB" id="A0A2C5T5S0"/>
<dbReference type="CDD" id="cd01335">
    <property type="entry name" value="Radical_SAM"/>
    <property type="match status" value="1"/>
</dbReference>
<dbReference type="GO" id="GO:0003824">
    <property type="term" value="F:catalytic activity"/>
    <property type="evidence" value="ECO:0007669"/>
    <property type="project" value="InterPro"/>
</dbReference>
<dbReference type="PANTHER" id="PTHR43288">
    <property type="entry name" value="BIOTIN SYNTHASE-RELATED PROTEIN, RADICAL SAM SUPERFAMILY"/>
    <property type="match status" value="1"/>
</dbReference>
<evidence type="ECO:0000256" key="4">
    <source>
        <dbReference type="ARBA" id="ARBA00023004"/>
    </source>
</evidence>
<proteinExistence type="predicted"/>
<accession>A0A2C5T5S0</accession>
<dbReference type="PROSITE" id="PS51918">
    <property type="entry name" value="RADICAL_SAM"/>
    <property type="match status" value="1"/>
</dbReference>
<comment type="caution">
    <text evidence="6">The sequence shown here is derived from an EMBL/GenBank/DDBJ whole genome shotgun (WGS) entry which is preliminary data.</text>
</comment>
<evidence type="ECO:0000256" key="2">
    <source>
        <dbReference type="ARBA" id="ARBA00022691"/>
    </source>
</evidence>
<dbReference type="RefSeq" id="WP_004235971.1">
    <property type="nucleotide sequence ID" value="NZ_ABMOGV020000004.1"/>
</dbReference>